<proteinExistence type="predicted"/>
<dbReference type="AlphaFoldDB" id="A0A239C5G6"/>
<dbReference type="InterPro" id="IPR011749">
    <property type="entry name" value="CHP02243"/>
</dbReference>
<evidence type="ECO:0000313" key="1">
    <source>
        <dbReference type="EMBL" id="SNS15149.1"/>
    </source>
</evidence>
<evidence type="ECO:0000313" key="2">
    <source>
        <dbReference type="Proteomes" id="UP000198386"/>
    </source>
</evidence>
<dbReference type="OrthoDB" id="9027184at2"/>
<accession>A0A239C5G6</accession>
<keyword evidence="2" id="KW-1185">Reference proteome</keyword>
<name>A0A239C5G6_9ACTN</name>
<gene>
    <name evidence="1" type="ORF">SAMN04488107_1623</name>
</gene>
<organism evidence="1 2">
    <name type="scientific">Geodermatophilus saharensis</name>
    <dbReference type="NCBI Taxonomy" id="1137994"/>
    <lineage>
        <taxon>Bacteria</taxon>
        <taxon>Bacillati</taxon>
        <taxon>Actinomycetota</taxon>
        <taxon>Actinomycetes</taxon>
        <taxon>Geodermatophilales</taxon>
        <taxon>Geodermatophilaceae</taxon>
        <taxon>Geodermatophilus</taxon>
    </lineage>
</organism>
<reference evidence="2" key="1">
    <citation type="submission" date="2017-06" db="EMBL/GenBank/DDBJ databases">
        <authorList>
            <person name="Varghese N."/>
            <person name="Submissions S."/>
        </authorList>
    </citation>
    <scope>NUCLEOTIDE SEQUENCE [LARGE SCALE GENOMIC DNA]</scope>
    <source>
        <strain evidence="2">DSM 45423</strain>
    </source>
</reference>
<sequence>MTGPAPNPGGRLAYTSARGRIVPPDLDDRTWQDLVDQMHALIPRYAPAWTDHNPSDIGVALIELFAWLAEGVIYRLNRVPDRNYVAFLNLLGITRDPPNPAHTHLTFSATRTITVPAGTQAQTDAREGERPVVFETDEAVDVLPTNLVAAVLVTPASPQPRYDDVTTAVVGPPASTLTVTLPPNGIAQLCLGFDAPTTDTLRLRLRLFPPLLGPATPGGAAPVTVAWVSSRGTDQPLAWPAVPGATDDTAGLRQDGTVLLAPPADWAEQRATAPPSGGPPATTWTVTPNDPRAVVTRPLRWIGVRLTNTVATAQVVGVDRVLFNAALARTALTVRAPELLGESSGAPFQTFALANRPLHRGGNLDDPYGHLVVQVGPGDPAPWETWAAVDDLPSGSGRVYRLNPVTGEVTFGNFDERAGSGHGSIPPAGSQVRALTYRYVGAGAAGNVTADRVRVLSSIVTGVAAVTNPGPGRDGADEEPIEETMRRAPDQLKIRDRAVTAEDYEFLAREASNEVFASRCLTPRLQVVQGPNVPNPNGGAPVPAWRPGDPWTYAGIRRAPGNVTVVIVPRQDVARPDPGPDLLREVAAHLDRRRDLTAHLDVVGPRYLPVLVQVTVRIWPQARSAGVDPEKVKARIRERITAFLHPTQGGPAGQGWQVGQHVFSSDLFRAIMPPDDIGFIATLGIRPGVPLYHLPPLNPGGTPTNFNADLERPFPLSDFGATVQVADYELVCAPDPALHDVKHADAI</sequence>
<protein>
    <submittedName>
        <fullName evidence="1">Putative baseplate assembly protein</fullName>
    </submittedName>
</protein>
<dbReference type="NCBIfam" id="TIGR02243">
    <property type="entry name" value="putative baseplate assembly protein"/>
    <property type="match status" value="1"/>
</dbReference>
<dbReference type="Proteomes" id="UP000198386">
    <property type="component" value="Unassembled WGS sequence"/>
</dbReference>
<dbReference type="RefSeq" id="WP_089403287.1">
    <property type="nucleotide sequence ID" value="NZ_FZOH01000002.1"/>
</dbReference>
<dbReference type="EMBL" id="FZOH01000002">
    <property type="protein sequence ID" value="SNS15149.1"/>
    <property type="molecule type" value="Genomic_DNA"/>
</dbReference>